<dbReference type="Proteomes" id="UP000216215">
    <property type="component" value="Unassembled WGS sequence"/>
</dbReference>
<dbReference type="GO" id="GO:0003700">
    <property type="term" value="F:DNA-binding transcription factor activity"/>
    <property type="evidence" value="ECO:0007669"/>
    <property type="project" value="TreeGrafter"/>
</dbReference>
<keyword evidence="3" id="KW-0804">Transcription</keyword>
<dbReference type="Gene3D" id="1.10.260.40">
    <property type="entry name" value="lambda repressor-like DNA-binding domains"/>
    <property type="match status" value="1"/>
</dbReference>
<name>A0AB36RE26_9HYPH</name>
<keyword evidence="6" id="KW-1185">Reference proteome</keyword>
<organism evidence="5 6">
    <name type="scientific">Mesorhizobium mediterraneum</name>
    <dbReference type="NCBI Taxonomy" id="43617"/>
    <lineage>
        <taxon>Bacteria</taxon>
        <taxon>Pseudomonadati</taxon>
        <taxon>Pseudomonadota</taxon>
        <taxon>Alphaproteobacteria</taxon>
        <taxon>Hyphomicrobiales</taxon>
        <taxon>Phyllobacteriaceae</taxon>
        <taxon>Mesorhizobium</taxon>
    </lineage>
</organism>
<dbReference type="SUPFAM" id="SSF53822">
    <property type="entry name" value="Periplasmic binding protein-like I"/>
    <property type="match status" value="1"/>
</dbReference>
<comment type="caution">
    <text evidence="5">The sequence shown here is derived from an EMBL/GenBank/DDBJ whole genome shotgun (WGS) entry which is preliminary data.</text>
</comment>
<dbReference type="Pfam" id="PF13377">
    <property type="entry name" value="Peripla_BP_3"/>
    <property type="match status" value="1"/>
</dbReference>
<dbReference type="InterPro" id="IPR010982">
    <property type="entry name" value="Lambda_DNA-bd_dom_sf"/>
</dbReference>
<dbReference type="CDD" id="cd01392">
    <property type="entry name" value="HTH_LacI"/>
    <property type="match status" value="1"/>
</dbReference>
<dbReference type="RefSeq" id="WP_095483837.1">
    <property type="nucleotide sequence ID" value="NZ_CP088151.1"/>
</dbReference>
<evidence type="ECO:0000256" key="3">
    <source>
        <dbReference type="ARBA" id="ARBA00023163"/>
    </source>
</evidence>
<evidence type="ECO:0000256" key="1">
    <source>
        <dbReference type="ARBA" id="ARBA00023015"/>
    </source>
</evidence>
<keyword evidence="2" id="KW-0238">DNA-binding</keyword>
<sequence length="352" mass="37735">MPTRVTTLKELAAQLDLSITTVSRALAGHQQIALKTRERVTEAARQAGYVPNTAARTLVSGRSGFVGMVLPIRGANLVDSFLGEFVTGLGEGLVSHGTDLILAAVAQGQSELSVLRHVVESGRADGAVVTRIAEVDERLAYLRQRNFPFVAHGRLLDTDFSYNWLDTDGAHAFGEAFDMLYDLGHRHLGLVTIAEPMTFRHLRQDGLAAAIARRGDPSVRLDVATAPRFDRGARLRAINRLLHADERPTAIVALFDELALSVMEEATRAGLTIPRDLSVIGFDNIAASAYAPPGLTTFDASIRQCAREIGEMLLTVIGDGSAAPLTRLIRPTLVSRASHGPAPTGPAPIGKN</sequence>
<dbReference type="PROSITE" id="PS50932">
    <property type="entry name" value="HTH_LACI_2"/>
    <property type="match status" value="1"/>
</dbReference>
<feature type="domain" description="HTH lacI-type" evidence="4">
    <location>
        <begin position="6"/>
        <end position="60"/>
    </location>
</feature>
<dbReference type="InterPro" id="IPR046335">
    <property type="entry name" value="LacI/GalR-like_sensor"/>
</dbReference>
<accession>A0AB36RE26</accession>
<evidence type="ECO:0000313" key="6">
    <source>
        <dbReference type="Proteomes" id="UP000216215"/>
    </source>
</evidence>
<dbReference type="InterPro" id="IPR028082">
    <property type="entry name" value="Peripla_BP_I"/>
</dbReference>
<dbReference type="Gene3D" id="3.40.50.2300">
    <property type="match status" value="2"/>
</dbReference>
<evidence type="ECO:0000313" key="5">
    <source>
        <dbReference type="EMBL" id="PAQ03160.1"/>
    </source>
</evidence>
<evidence type="ECO:0000256" key="2">
    <source>
        <dbReference type="ARBA" id="ARBA00023125"/>
    </source>
</evidence>
<reference evidence="6" key="1">
    <citation type="submission" date="2017-08" db="EMBL/GenBank/DDBJ databases">
        <title>Mesorhizobium wenxinae sp. nov., a novel rhizobial species isolated from root nodules of chickpea (Cicer arietinum L.).</title>
        <authorList>
            <person name="Zhang J."/>
        </authorList>
    </citation>
    <scope>NUCLEOTIDE SEQUENCE [LARGE SCALE GENOMIC DNA]</scope>
    <source>
        <strain evidence="6">USDA 3392</strain>
    </source>
</reference>
<dbReference type="EMBL" id="NPKI01000011">
    <property type="protein sequence ID" value="PAQ03160.1"/>
    <property type="molecule type" value="Genomic_DNA"/>
</dbReference>
<dbReference type="CDD" id="cd20010">
    <property type="entry name" value="PBP1_AglR-like"/>
    <property type="match status" value="1"/>
</dbReference>
<protein>
    <submittedName>
        <fullName evidence="5">Transcriptional regulator</fullName>
    </submittedName>
</protein>
<dbReference type="AlphaFoldDB" id="A0AB36RE26"/>
<proteinExistence type="predicted"/>
<dbReference type="InterPro" id="IPR000843">
    <property type="entry name" value="HTH_LacI"/>
</dbReference>
<dbReference type="GO" id="GO:0000976">
    <property type="term" value="F:transcription cis-regulatory region binding"/>
    <property type="evidence" value="ECO:0007669"/>
    <property type="project" value="TreeGrafter"/>
</dbReference>
<dbReference type="PANTHER" id="PTHR30146">
    <property type="entry name" value="LACI-RELATED TRANSCRIPTIONAL REPRESSOR"/>
    <property type="match status" value="1"/>
</dbReference>
<dbReference type="Pfam" id="PF00356">
    <property type="entry name" value="LacI"/>
    <property type="match status" value="1"/>
</dbReference>
<evidence type="ECO:0000259" key="4">
    <source>
        <dbReference type="PROSITE" id="PS50932"/>
    </source>
</evidence>
<dbReference type="SUPFAM" id="SSF47413">
    <property type="entry name" value="lambda repressor-like DNA-binding domains"/>
    <property type="match status" value="1"/>
</dbReference>
<gene>
    <name evidence="5" type="ORF">CIT25_07125</name>
</gene>
<dbReference type="SMART" id="SM00354">
    <property type="entry name" value="HTH_LACI"/>
    <property type="match status" value="1"/>
</dbReference>
<keyword evidence="1" id="KW-0805">Transcription regulation</keyword>
<dbReference type="PANTHER" id="PTHR30146:SF153">
    <property type="entry name" value="LACTOSE OPERON REPRESSOR"/>
    <property type="match status" value="1"/>
</dbReference>